<evidence type="ECO:0000313" key="8">
    <source>
        <dbReference type="EMBL" id="GAA1792657.1"/>
    </source>
</evidence>
<evidence type="ECO:0000256" key="4">
    <source>
        <dbReference type="ARBA" id="ARBA00022989"/>
    </source>
</evidence>
<evidence type="ECO:0000256" key="2">
    <source>
        <dbReference type="ARBA" id="ARBA00022692"/>
    </source>
</evidence>
<reference evidence="9" key="1">
    <citation type="journal article" date="2019" name="Int. J. Syst. Evol. Microbiol.">
        <title>The Global Catalogue of Microorganisms (GCM) 10K type strain sequencing project: providing services to taxonomists for standard genome sequencing and annotation.</title>
        <authorList>
            <consortium name="The Broad Institute Genomics Platform"/>
            <consortium name="The Broad Institute Genome Sequencing Center for Infectious Disease"/>
            <person name="Wu L."/>
            <person name="Ma J."/>
        </authorList>
    </citation>
    <scope>NUCLEOTIDE SEQUENCE [LARGE SCALE GENOMIC DNA]</scope>
    <source>
        <strain evidence="9">JCM 14736</strain>
    </source>
</reference>
<keyword evidence="9" id="KW-1185">Reference proteome</keyword>
<keyword evidence="5 7" id="KW-0811">Translocation</keyword>
<evidence type="ECO:0000256" key="5">
    <source>
        <dbReference type="ARBA" id="ARBA00023010"/>
    </source>
</evidence>
<keyword evidence="7" id="KW-0813">Transport</keyword>
<feature type="transmembrane region" description="Helical" evidence="7">
    <location>
        <begin position="167"/>
        <end position="191"/>
    </location>
</feature>
<keyword evidence="3 7" id="KW-0653">Protein transport</keyword>
<dbReference type="Pfam" id="PF00902">
    <property type="entry name" value="TatC"/>
    <property type="match status" value="1"/>
</dbReference>
<dbReference type="EMBL" id="BAAAOB010000002">
    <property type="protein sequence ID" value="GAA1792657.1"/>
    <property type="molecule type" value="Genomic_DNA"/>
</dbReference>
<evidence type="ECO:0000256" key="1">
    <source>
        <dbReference type="ARBA" id="ARBA00004141"/>
    </source>
</evidence>
<evidence type="ECO:0000256" key="3">
    <source>
        <dbReference type="ARBA" id="ARBA00022927"/>
    </source>
</evidence>
<comment type="subunit">
    <text evidence="7">The Tat system comprises two distinct complexes: a TatABC complex, containing multiple copies of TatA, TatB and TatC subunits, and a separate TatA complex, containing only TatA subunits. Substrates initially bind to the TatABC complex, which probably triggers association of the separate TatA complex to form the active translocon.</text>
</comment>
<gene>
    <name evidence="7 8" type="primary">tatC</name>
    <name evidence="8" type="ORF">GCM10009768_22040</name>
</gene>
<proteinExistence type="inferred from homology"/>
<dbReference type="InterPro" id="IPR002033">
    <property type="entry name" value="TatC"/>
</dbReference>
<comment type="similarity">
    <text evidence="7">Belongs to the TatC family.</text>
</comment>
<feature type="transmembrane region" description="Helical" evidence="7">
    <location>
        <begin position="227"/>
        <end position="246"/>
    </location>
</feature>
<dbReference type="PRINTS" id="PR01840">
    <property type="entry name" value="TATCFAMILY"/>
</dbReference>
<protein>
    <recommendedName>
        <fullName evidence="7">Sec-independent protein translocase protein TatC</fullName>
    </recommendedName>
</protein>
<evidence type="ECO:0000313" key="9">
    <source>
        <dbReference type="Proteomes" id="UP001500851"/>
    </source>
</evidence>
<feature type="transmembrane region" description="Helical" evidence="7">
    <location>
        <begin position="85"/>
        <end position="106"/>
    </location>
</feature>
<dbReference type="PANTHER" id="PTHR30371">
    <property type="entry name" value="SEC-INDEPENDENT PROTEIN TRANSLOCASE PROTEIN TATC"/>
    <property type="match status" value="1"/>
</dbReference>
<evidence type="ECO:0000256" key="6">
    <source>
        <dbReference type="ARBA" id="ARBA00023136"/>
    </source>
</evidence>
<organism evidence="8 9">
    <name type="scientific">Leucobacter iarius</name>
    <dbReference type="NCBI Taxonomy" id="333963"/>
    <lineage>
        <taxon>Bacteria</taxon>
        <taxon>Bacillati</taxon>
        <taxon>Actinomycetota</taxon>
        <taxon>Actinomycetes</taxon>
        <taxon>Micrococcales</taxon>
        <taxon>Microbacteriaceae</taxon>
        <taxon>Leucobacter</taxon>
    </lineage>
</organism>
<keyword evidence="7" id="KW-1003">Cell membrane</keyword>
<dbReference type="PANTHER" id="PTHR30371:SF0">
    <property type="entry name" value="SEC-INDEPENDENT PROTEIN TRANSLOCASE PROTEIN TATC, CHLOROPLASTIC-RELATED"/>
    <property type="match status" value="1"/>
</dbReference>
<sequence>MVPVKTRRKRNPEGRMSLGDHLVEFRKRLMIAGIAIVLGMVVGWLLSNQVLNLLRGPIIAIAKTGRNAQLNYGDISGAFDLRLQIAFFIAIIISSPIWLYQIWAFLAPGLTGKEKRWGIAFLGAAVPLFLGGAYAGWIVFPNIVRLLTSFAPSEDAAYVAARTYFDFVLKLMIAMGIGFVMPVFLVLLNFIGVLRGQSILKSWRIAILCIMLFTALATPAADVWSMFLLAVPMVVLYMGAALIAVLHDRRVDKRRAAEFAEYGLDEPNGGTA</sequence>
<dbReference type="NCBIfam" id="TIGR00945">
    <property type="entry name" value="tatC"/>
    <property type="match status" value="1"/>
</dbReference>
<accession>A0ABP4XRS5</accession>
<feature type="transmembrane region" description="Helical" evidence="7">
    <location>
        <begin position="203"/>
        <end position="221"/>
    </location>
</feature>
<comment type="caution">
    <text evidence="8">The sequence shown here is derived from an EMBL/GenBank/DDBJ whole genome shotgun (WGS) entry which is preliminary data.</text>
</comment>
<name>A0ABP4XRS5_9MICO</name>
<feature type="transmembrane region" description="Helical" evidence="7">
    <location>
        <begin position="118"/>
        <end position="140"/>
    </location>
</feature>
<dbReference type="HAMAP" id="MF_00902">
    <property type="entry name" value="TatC"/>
    <property type="match status" value="1"/>
</dbReference>
<evidence type="ECO:0000256" key="7">
    <source>
        <dbReference type="HAMAP-Rule" id="MF_00902"/>
    </source>
</evidence>
<feature type="transmembrane region" description="Helical" evidence="7">
    <location>
        <begin position="29"/>
        <end position="47"/>
    </location>
</feature>
<comment type="function">
    <text evidence="7">Part of the twin-arginine translocation (Tat) system that transports large folded proteins containing a characteristic twin-arginine motif in their signal peptide across membranes. Together with TatB, TatC is part of a receptor directly interacting with Tat signal peptides.</text>
</comment>
<keyword evidence="2 7" id="KW-0812">Transmembrane</keyword>
<keyword evidence="4 7" id="KW-1133">Transmembrane helix</keyword>
<keyword evidence="6 7" id="KW-0472">Membrane</keyword>
<dbReference type="Proteomes" id="UP001500851">
    <property type="component" value="Unassembled WGS sequence"/>
</dbReference>
<comment type="subcellular location">
    <subcellularLocation>
        <location evidence="7">Cell membrane</location>
        <topology evidence="7">Multi-pass membrane protein</topology>
    </subcellularLocation>
    <subcellularLocation>
        <location evidence="1">Membrane</location>
        <topology evidence="1">Multi-pass membrane protein</topology>
    </subcellularLocation>
</comment>